<evidence type="ECO:0000313" key="2">
    <source>
        <dbReference type="Proteomes" id="UP000789405"/>
    </source>
</evidence>
<dbReference type="Proteomes" id="UP000789405">
    <property type="component" value="Unassembled WGS sequence"/>
</dbReference>
<organism evidence="1 2">
    <name type="scientific">Dentiscutata erythropus</name>
    <dbReference type="NCBI Taxonomy" id="1348616"/>
    <lineage>
        <taxon>Eukaryota</taxon>
        <taxon>Fungi</taxon>
        <taxon>Fungi incertae sedis</taxon>
        <taxon>Mucoromycota</taxon>
        <taxon>Glomeromycotina</taxon>
        <taxon>Glomeromycetes</taxon>
        <taxon>Diversisporales</taxon>
        <taxon>Gigasporaceae</taxon>
        <taxon>Dentiscutata</taxon>
    </lineage>
</organism>
<name>A0A9N9HZX7_9GLOM</name>
<protein>
    <submittedName>
        <fullName evidence="1">6261_t:CDS:1</fullName>
    </submittedName>
</protein>
<dbReference type="EMBL" id="CAJVPY010009983">
    <property type="protein sequence ID" value="CAG8714325.1"/>
    <property type="molecule type" value="Genomic_DNA"/>
</dbReference>
<gene>
    <name evidence="1" type="ORF">DERYTH_LOCUS13823</name>
</gene>
<dbReference type="OrthoDB" id="2381207at2759"/>
<keyword evidence="2" id="KW-1185">Reference proteome</keyword>
<evidence type="ECO:0000313" key="1">
    <source>
        <dbReference type="EMBL" id="CAG8714325.1"/>
    </source>
</evidence>
<comment type="caution">
    <text evidence="1">The sequence shown here is derived from an EMBL/GenBank/DDBJ whole genome shotgun (WGS) entry which is preliminary data.</text>
</comment>
<accession>A0A9N9HZX7</accession>
<reference evidence="1" key="1">
    <citation type="submission" date="2021-06" db="EMBL/GenBank/DDBJ databases">
        <authorList>
            <person name="Kallberg Y."/>
            <person name="Tangrot J."/>
            <person name="Rosling A."/>
        </authorList>
    </citation>
    <scope>NUCLEOTIDE SEQUENCE</scope>
    <source>
        <strain evidence="1">MA453B</strain>
    </source>
</reference>
<dbReference type="AlphaFoldDB" id="A0A9N9HZX7"/>
<sequence>MLLKNALTDLADFTDKVCTGLKLSEIILEFRSGNILFGIHKKRYVLVYCNNKVKGILKVCDIEQFLEIVDELPPDNTVAIHVTSVPVAFSRITVKKCASLPNNILFTNIQELDRVIEGYFLTKQDSVKDDMPVREIRLSRASPRRKMRLISLSPKFPCPIVGEYQVRKVRTPGSMAAT</sequence>
<proteinExistence type="predicted"/>